<dbReference type="RefSeq" id="WP_096344317.1">
    <property type="nucleotide sequence ID" value="NZ_NWMW01000003.1"/>
</dbReference>
<dbReference type="PANTHER" id="PTHR16138:SF7">
    <property type="entry name" value="PALMITOYL-PROTEIN THIOESTERASE ABHD10, MITOCHONDRIAL"/>
    <property type="match status" value="1"/>
</dbReference>
<dbReference type="InterPro" id="IPR052382">
    <property type="entry name" value="ABHD10_acyl-thioesterase"/>
</dbReference>
<keyword evidence="14" id="KW-1185">Reference proteome</keyword>
<comment type="function">
    <text evidence="9">Acts as an acyl-protein thioesterase that hydrolyzes fatty acids from acylated residues in proteins. Regulates the mitochondrial S-depalmitoylation of the nucleophilic active site residue of peroxiredoxin-5/PRDX5, a key antioxidant protein, therefore modulating mitochondrial antioxidant ability. Also catalyzes the deglucuronidation of mycophenolic acid acyl-glucuronide, an active metabolite of the immunosuppressant drug mycophenolate.</text>
</comment>
<dbReference type="EMBL" id="NWMW01000003">
    <property type="protein sequence ID" value="PCD01572.1"/>
    <property type="molecule type" value="Genomic_DNA"/>
</dbReference>
<evidence type="ECO:0000256" key="3">
    <source>
        <dbReference type="ARBA" id="ARBA00022946"/>
    </source>
</evidence>
<gene>
    <name evidence="13" type="ORF">COC42_15690</name>
</gene>
<dbReference type="AlphaFoldDB" id="A0A2A4B0U1"/>
<dbReference type="Pfam" id="PF00561">
    <property type="entry name" value="Abhydrolase_1"/>
    <property type="match status" value="1"/>
</dbReference>
<dbReference type="InterPro" id="IPR029058">
    <property type="entry name" value="AB_hydrolase_fold"/>
</dbReference>
<name>A0A2A4B0U1_9SPHN</name>
<dbReference type="InterPro" id="IPR000073">
    <property type="entry name" value="AB_hydrolase_1"/>
</dbReference>
<evidence type="ECO:0000256" key="6">
    <source>
        <dbReference type="ARBA" id="ARBA00041520"/>
    </source>
</evidence>
<organism evidence="13 14">
    <name type="scientific">Sphingomonas spermidinifaciens</name>
    <dbReference type="NCBI Taxonomy" id="1141889"/>
    <lineage>
        <taxon>Bacteria</taxon>
        <taxon>Pseudomonadati</taxon>
        <taxon>Pseudomonadota</taxon>
        <taxon>Alphaproteobacteria</taxon>
        <taxon>Sphingomonadales</taxon>
        <taxon>Sphingomonadaceae</taxon>
        <taxon>Sphingomonas</taxon>
    </lineage>
</organism>
<evidence type="ECO:0000256" key="5">
    <source>
        <dbReference type="ARBA" id="ARBA00039314"/>
    </source>
</evidence>
<evidence type="ECO:0000256" key="10">
    <source>
        <dbReference type="ARBA" id="ARBA00047409"/>
    </source>
</evidence>
<evidence type="ECO:0000313" key="13">
    <source>
        <dbReference type="EMBL" id="PCD01572.1"/>
    </source>
</evidence>
<reference evidence="13 14" key="1">
    <citation type="submission" date="2017-09" db="EMBL/GenBank/DDBJ databases">
        <title>Sphingomonas spermidinifaciens 9NM-10, whole genome shotgun sequence.</title>
        <authorList>
            <person name="Feng G."/>
            <person name="Zhu H."/>
        </authorList>
    </citation>
    <scope>NUCLEOTIDE SEQUENCE [LARGE SCALE GENOMIC DNA]</scope>
    <source>
        <strain evidence="13 14">9NM-10</strain>
    </source>
</reference>
<evidence type="ECO:0000256" key="11">
    <source>
        <dbReference type="ARBA" id="ARBA00047972"/>
    </source>
</evidence>
<dbReference type="GO" id="GO:0102390">
    <property type="term" value="F:mycophenolic acid acyl-glucuronide esterase activity"/>
    <property type="evidence" value="ECO:0007669"/>
    <property type="project" value="UniProtKB-EC"/>
</dbReference>
<comment type="catalytic activity">
    <reaction evidence="11">
        <text>mycophenolic acid O-acyl-beta-D-glucuronide + H2O = mycophenolate + D-glucuronate + H(+)</text>
        <dbReference type="Rhea" id="RHEA:34179"/>
        <dbReference type="ChEBI" id="CHEBI:15377"/>
        <dbReference type="ChEBI" id="CHEBI:15378"/>
        <dbReference type="ChEBI" id="CHEBI:58720"/>
        <dbReference type="ChEBI" id="CHEBI:62932"/>
        <dbReference type="ChEBI" id="CHEBI:66982"/>
        <dbReference type="EC" id="3.1.1.93"/>
    </reaction>
    <physiologicalReaction direction="left-to-right" evidence="11">
        <dbReference type="Rhea" id="RHEA:34180"/>
    </physiologicalReaction>
</comment>
<dbReference type="EC" id="3.1.2.22" evidence="1"/>
<dbReference type="GO" id="GO:0004553">
    <property type="term" value="F:hydrolase activity, hydrolyzing O-glycosyl compounds"/>
    <property type="evidence" value="ECO:0007669"/>
    <property type="project" value="TreeGrafter"/>
</dbReference>
<evidence type="ECO:0000313" key="14">
    <source>
        <dbReference type="Proteomes" id="UP000218366"/>
    </source>
</evidence>
<dbReference type="GO" id="GO:0008474">
    <property type="term" value="F:palmitoyl-(protein) hydrolase activity"/>
    <property type="evidence" value="ECO:0007669"/>
    <property type="project" value="UniProtKB-EC"/>
</dbReference>
<comment type="catalytic activity">
    <reaction evidence="10">
        <text>S-hexadecanoyl-L-cysteinyl-[protein] + H2O = L-cysteinyl-[protein] + hexadecanoate + H(+)</text>
        <dbReference type="Rhea" id="RHEA:19233"/>
        <dbReference type="Rhea" id="RHEA-COMP:10131"/>
        <dbReference type="Rhea" id="RHEA-COMP:11032"/>
        <dbReference type="ChEBI" id="CHEBI:7896"/>
        <dbReference type="ChEBI" id="CHEBI:15377"/>
        <dbReference type="ChEBI" id="CHEBI:15378"/>
        <dbReference type="ChEBI" id="CHEBI:29950"/>
        <dbReference type="ChEBI" id="CHEBI:74151"/>
        <dbReference type="EC" id="3.1.2.22"/>
    </reaction>
    <physiologicalReaction direction="left-to-right" evidence="10">
        <dbReference type="Rhea" id="RHEA:19234"/>
    </physiologicalReaction>
</comment>
<comment type="caution">
    <text evidence="13">The sequence shown here is derived from an EMBL/GenBank/DDBJ whole genome shotgun (WGS) entry which is preliminary data.</text>
</comment>
<evidence type="ECO:0000256" key="9">
    <source>
        <dbReference type="ARBA" id="ARBA00046047"/>
    </source>
</evidence>
<dbReference type="SUPFAM" id="SSF53474">
    <property type="entry name" value="alpha/beta-Hydrolases"/>
    <property type="match status" value="1"/>
</dbReference>
<feature type="domain" description="AB hydrolase-1" evidence="12">
    <location>
        <begin position="17"/>
        <end position="125"/>
    </location>
</feature>
<sequence length="235" mass="25721">MTDDARIAFRVTEGEGPTIVFLPGYASDMSGTKALALEAWAKAQGRAFVRFDYRGCGESEGAFEDYTLADWRDDALLVVDQVAKGPVVLVGSSMGGWIALLVAKARPDRIAALVGIAPAPDFTDWGFSQADKMTLLSEGRLEKPSPYSPHPTVTTRAFWTAGEANRLMHGPIPLKLPVRIVQGMRDPDVPWERAARLAQLIESDDVQCWLVKDGDHRLSRDQDIAMIVRAVEAVV</sequence>
<dbReference type="EC" id="3.1.1.93" evidence="4"/>
<keyword evidence="3" id="KW-0809">Transit peptide</keyword>
<dbReference type="Proteomes" id="UP000218366">
    <property type="component" value="Unassembled WGS sequence"/>
</dbReference>
<dbReference type="Gene3D" id="3.40.50.1820">
    <property type="entry name" value="alpha/beta hydrolase"/>
    <property type="match status" value="1"/>
</dbReference>
<accession>A0A2A4B0U1</accession>
<dbReference type="OrthoDB" id="9813296at2"/>
<keyword evidence="2 13" id="KW-0378">Hydrolase</keyword>
<evidence type="ECO:0000256" key="8">
    <source>
        <dbReference type="ARBA" id="ARBA00042704"/>
    </source>
</evidence>
<evidence type="ECO:0000256" key="1">
    <source>
        <dbReference type="ARBA" id="ARBA00012423"/>
    </source>
</evidence>
<evidence type="ECO:0000256" key="2">
    <source>
        <dbReference type="ARBA" id="ARBA00022801"/>
    </source>
</evidence>
<evidence type="ECO:0000259" key="12">
    <source>
        <dbReference type="Pfam" id="PF00561"/>
    </source>
</evidence>
<evidence type="ECO:0000256" key="7">
    <source>
        <dbReference type="ARBA" id="ARBA00042645"/>
    </source>
</evidence>
<protein>
    <recommendedName>
        <fullName evidence="5">Palmitoyl-protein thioesterase ABHD10, mitochondrial</fullName>
        <ecNumber evidence="4">3.1.1.93</ecNumber>
        <ecNumber evidence="1">3.1.2.22</ecNumber>
    </recommendedName>
    <alternativeName>
        <fullName evidence="7">Acyl-protein thioesterase ABHD10</fullName>
    </alternativeName>
    <alternativeName>
        <fullName evidence="8">Alpha/beta hydrolase domain-containing protein 10</fullName>
    </alternativeName>
    <alternativeName>
        <fullName evidence="6">Mycophenolic acid acyl-glucuronide esterase, mitochondrial</fullName>
    </alternativeName>
</protein>
<proteinExistence type="predicted"/>
<evidence type="ECO:0000256" key="4">
    <source>
        <dbReference type="ARBA" id="ARBA00039132"/>
    </source>
</evidence>
<dbReference type="PANTHER" id="PTHR16138">
    <property type="entry name" value="MYCOPHENOLIC ACID ACYL-GLUCURONIDE ESTERASE, MITOCHONDRIAL"/>
    <property type="match status" value="1"/>
</dbReference>